<evidence type="ECO:0000313" key="1">
    <source>
        <dbReference type="EMBL" id="MBD8498017.1"/>
    </source>
</evidence>
<comment type="caution">
    <text evidence="1">The sequence shown here is derived from an EMBL/GenBank/DDBJ whole genome shotgun (WGS) entry which is preliminary data.</text>
</comment>
<evidence type="ECO:0000313" key="2">
    <source>
        <dbReference type="Proteomes" id="UP000634529"/>
    </source>
</evidence>
<dbReference type="InterPro" id="IPR014923">
    <property type="entry name" value="DUF1802"/>
</dbReference>
<proteinExistence type="predicted"/>
<reference evidence="1 2" key="1">
    <citation type="submission" date="2020-09" db="EMBL/GenBank/DDBJ databases">
        <title>Paenibacillus sp. CAU 1523 isolated from sand of Haeundae Beach.</title>
        <authorList>
            <person name="Kim W."/>
        </authorList>
    </citation>
    <scope>NUCLEOTIDE SEQUENCE [LARGE SCALE GENOMIC DNA]</scope>
    <source>
        <strain evidence="1 2">CAU 1523</strain>
    </source>
</reference>
<sequence length="196" mass="22977">MSQRVEQPTSTLSLKEWAVAVKALGTGEQIITVRKGGLYEETKEFKLENNRFYLYPTYEHQKSELVKSDYQHLLQSTLEGWSAEQSTVTIEYFAEVTDDIELMDEEKLRALSSYHIWTDSFADVRLKWKRKLPLHILFIRMYRLDQPISIPVAESYKGCKSWHHLLSELPQSGFEPVLSDEEYVQQKEAIMKLLNK</sequence>
<name>A0ABR9AV61_9BACL</name>
<organism evidence="1 2">
    <name type="scientific">Paenibacillus arenosi</name>
    <dbReference type="NCBI Taxonomy" id="2774142"/>
    <lineage>
        <taxon>Bacteria</taxon>
        <taxon>Bacillati</taxon>
        <taxon>Bacillota</taxon>
        <taxon>Bacilli</taxon>
        <taxon>Bacillales</taxon>
        <taxon>Paenibacillaceae</taxon>
        <taxon>Paenibacillus</taxon>
    </lineage>
</organism>
<protein>
    <submittedName>
        <fullName evidence="1">DUF1802 family protein</fullName>
    </submittedName>
</protein>
<dbReference type="RefSeq" id="WP_192024419.1">
    <property type="nucleotide sequence ID" value="NZ_JACYTN010000003.1"/>
</dbReference>
<keyword evidence="2" id="KW-1185">Reference proteome</keyword>
<dbReference type="EMBL" id="JACYTN010000003">
    <property type="protein sequence ID" value="MBD8498017.1"/>
    <property type="molecule type" value="Genomic_DNA"/>
</dbReference>
<dbReference type="Proteomes" id="UP000634529">
    <property type="component" value="Unassembled WGS sequence"/>
</dbReference>
<accession>A0ABR9AV61</accession>
<gene>
    <name evidence="1" type="ORF">IFO66_06820</name>
</gene>
<dbReference type="Pfam" id="PF08819">
    <property type="entry name" value="DUF1802"/>
    <property type="match status" value="1"/>
</dbReference>